<dbReference type="STRING" id="1670800.BSQ44_21340"/>
<feature type="region of interest" description="Disordered" evidence="1">
    <location>
        <begin position="156"/>
        <end position="245"/>
    </location>
</feature>
<feature type="region of interest" description="Disordered" evidence="1">
    <location>
        <begin position="369"/>
        <end position="436"/>
    </location>
</feature>
<reference evidence="4" key="1">
    <citation type="submission" date="2016-11" db="EMBL/GenBank/DDBJ databases">
        <title>Mesorhizobium oceanicum sp. nov., isolated from deep seawater in South China Sea.</title>
        <authorList>
            <person name="Fu G.-Y."/>
        </authorList>
    </citation>
    <scope>NUCLEOTIDE SEQUENCE [LARGE SCALE GENOMIC DNA]</scope>
    <source>
        <strain evidence="4">B7</strain>
    </source>
</reference>
<dbReference type="AlphaFoldDB" id="A0A1L3SW51"/>
<feature type="domain" description="Flagellar hook-length control protein-like C-terminal" evidence="2">
    <location>
        <begin position="300"/>
        <end position="375"/>
    </location>
</feature>
<feature type="compositionally biased region" description="Polar residues" evidence="1">
    <location>
        <begin position="397"/>
        <end position="423"/>
    </location>
</feature>
<evidence type="ECO:0000256" key="1">
    <source>
        <dbReference type="SAM" id="MobiDB-lite"/>
    </source>
</evidence>
<organism evidence="3 4">
    <name type="scientific">Aquibium oceanicum</name>
    <dbReference type="NCBI Taxonomy" id="1670800"/>
    <lineage>
        <taxon>Bacteria</taxon>
        <taxon>Pseudomonadati</taxon>
        <taxon>Pseudomonadota</taxon>
        <taxon>Alphaproteobacteria</taxon>
        <taxon>Hyphomicrobiales</taxon>
        <taxon>Phyllobacteriaceae</taxon>
        <taxon>Aquibium</taxon>
    </lineage>
</organism>
<feature type="compositionally biased region" description="Low complexity" evidence="1">
    <location>
        <begin position="369"/>
        <end position="381"/>
    </location>
</feature>
<evidence type="ECO:0000313" key="3">
    <source>
        <dbReference type="EMBL" id="APH73639.1"/>
    </source>
</evidence>
<dbReference type="CDD" id="cd17470">
    <property type="entry name" value="T3SS_Flik_C"/>
    <property type="match status" value="1"/>
</dbReference>
<evidence type="ECO:0000313" key="4">
    <source>
        <dbReference type="Proteomes" id="UP000182840"/>
    </source>
</evidence>
<protein>
    <recommendedName>
        <fullName evidence="2">Flagellar hook-length control protein-like C-terminal domain-containing protein</fullName>
    </recommendedName>
</protein>
<feature type="compositionally biased region" description="Low complexity" evidence="1">
    <location>
        <begin position="209"/>
        <end position="224"/>
    </location>
</feature>
<accession>A0A1L3SW51</accession>
<dbReference type="InterPro" id="IPR021136">
    <property type="entry name" value="Flagellar_hook_control-like_C"/>
</dbReference>
<name>A0A1L3SW51_9HYPH</name>
<feature type="region of interest" description="Disordered" evidence="1">
    <location>
        <begin position="99"/>
        <end position="139"/>
    </location>
</feature>
<feature type="compositionally biased region" description="Basic and acidic residues" evidence="1">
    <location>
        <begin position="103"/>
        <end position="118"/>
    </location>
</feature>
<keyword evidence="4" id="KW-1185">Reference proteome</keyword>
<feature type="region of interest" description="Disordered" evidence="1">
    <location>
        <begin position="1"/>
        <end position="86"/>
    </location>
</feature>
<dbReference type="Gene3D" id="3.30.750.140">
    <property type="match status" value="1"/>
</dbReference>
<dbReference type="Proteomes" id="UP000182840">
    <property type="component" value="Chromosome"/>
</dbReference>
<sequence length="436" mass="45165">MPMPAAPSTRPAGARTAREGDPFSNLLEGAGGKAPSPVRDPKSAVSGDTSGQPEEMDGEATAKAKDARAVGTDDEASPRIVDADSEFSPLQRLSKMFGILNPRVDDRNAAPDSDKNGIEDEEIDPEDPDKGETEEIEMPAGAAIALVAQAPVLQRETGSRVAEGTTRVADPRLANAVANEGSAEDGESADPQSGDDRGSRPNGAARTVADLSTTAAITAAADGEAAGENDTESGPKADPGKVSEQGDLRVKVVGDTLNVAPAPQNMRTVAGLAAAIAGDGEWRSAIEQMNTLETDVTRSQQAPLRDLKIQLNPANLGEVNARLRLTGEQLSVEIQVDTPEAYHRLSSERDAIVSSLRGLGFRVDDVTIQQQPQATGAQPQTGSGGRSGEASAGLSQGSGRDQGQPGGNQNRSNNSIPSESDANPSRIRPSADGIYI</sequence>
<dbReference type="Pfam" id="PF02120">
    <property type="entry name" value="Flg_hook"/>
    <property type="match status" value="1"/>
</dbReference>
<feature type="compositionally biased region" description="Basic and acidic residues" evidence="1">
    <location>
        <begin position="233"/>
        <end position="245"/>
    </location>
</feature>
<dbReference type="EMBL" id="CP018171">
    <property type="protein sequence ID" value="APH73639.1"/>
    <property type="molecule type" value="Genomic_DNA"/>
</dbReference>
<proteinExistence type="predicted"/>
<dbReference type="KEGG" id="meso:BSQ44_21340"/>
<gene>
    <name evidence="3" type="ORF">BSQ44_21340</name>
</gene>
<dbReference type="InterPro" id="IPR038610">
    <property type="entry name" value="FliK-like_C_sf"/>
</dbReference>
<evidence type="ECO:0000259" key="2">
    <source>
        <dbReference type="Pfam" id="PF02120"/>
    </source>
</evidence>